<accession>A0A0D2BBU1</accession>
<dbReference type="HOGENOM" id="CLU_013866_5_1_1"/>
<dbReference type="PANTHER" id="PTHR38791">
    <property type="entry name" value="ZN(II)2CYS6 TRANSCRIPTION FACTOR (EUROFUNG)-RELATED-RELATED"/>
    <property type="match status" value="1"/>
</dbReference>
<sequence>MDSPAKLVQAAGPGESSATLRAQPVDSAREAVGPAPGIARRADLLFRDLSEEVARKVARRQPKRTPPEAAAAETARLTATTGAPIGGSHSTRALSPTSWARPMTPESQALCFFFRNYPALSSSRNFTTMYDVIPAVYCSATPGDSPLFCILTALGLAGQSHHTETAGMEVAARAWSDRALHKVNRDLRDGRRVKLDETILAVLLLGLYETNTCNTPRSMRSWLTHIKGATALLDLHTVVRLSRACRRRRTSPAAVDPAEDLNAIVTEFCNARSVIPFRPPVTQLESMTRAVIAQYTSIGEALADWYDALPATFHPSTVYCDDMANPDILSDHYDVYPDMGTTNLANNYRANTILIHEALLSQLDLLRVRYGHDDQLVDRVRQSRNTILSVIDTICASVPDLLQPNVGAAGVGLLWPLYVAAQLSPRTVRVPDATRTWMIGRLEKIGTELGVRQATMLVKLLYKDADVSELLKDEEERAMSYQ</sequence>
<name>A0A0D2BBU1_9EURO</name>
<dbReference type="RefSeq" id="XP_013310175.1">
    <property type="nucleotide sequence ID" value="XM_013454721.1"/>
</dbReference>
<dbReference type="OrthoDB" id="5429770at2759"/>
<feature type="region of interest" description="Disordered" evidence="1">
    <location>
        <begin position="56"/>
        <end position="100"/>
    </location>
</feature>
<feature type="compositionally biased region" description="Polar residues" evidence="1">
    <location>
        <begin position="88"/>
        <end position="98"/>
    </location>
</feature>
<gene>
    <name evidence="2" type="ORF">PV05_11259</name>
</gene>
<proteinExistence type="predicted"/>
<organism evidence="2 3">
    <name type="scientific">Exophiala xenobiotica</name>
    <dbReference type="NCBI Taxonomy" id="348802"/>
    <lineage>
        <taxon>Eukaryota</taxon>
        <taxon>Fungi</taxon>
        <taxon>Dikarya</taxon>
        <taxon>Ascomycota</taxon>
        <taxon>Pezizomycotina</taxon>
        <taxon>Eurotiomycetes</taxon>
        <taxon>Chaetothyriomycetidae</taxon>
        <taxon>Chaetothyriales</taxon>
        <taxon>Herpotrichiellaceae</taxon>
        <taxon>Exophiala</taxon>
    </lineage>
</organism>
<evidence type="ECO:0000313" key="2">
    <source>
        <dbReference type="EMBL" id="KIW49591.1"/>
    </source>
</evidence>
<dbReference type="Pfam" id="PF11951">
    <property type="entry name" value="Fungal_trans_2"/>
    <property type="match status" value="1"/>
</dbReference>
<protein>
    <recommendedName>
        <fullName evidence="4">Transcription factor domain-containing protein</fullName>
    </recommendedName>
</protein>
<dbReference type="InterPro" id="IPR053175">
    <property type="entry name" value="DHMBA_Reg_Transcription_Factor"/>
</dbReference>
<reference evidence="2 3" key="1">
    <citation type="submission" date="2015-01" db="EMBL/GenBank/DDBJ databases">
        <title>The Genome Sequence of Exophiala xenobiotica CBS118157.</title>
        <authorList>
            <consortium name="The Broad Institute Genomics Platform"/>
            <person name="Cuomo C."/>
            <person name="de Hoog S."/>
            <person name="Gorbushina A."/>
            <person name="Stielow B."/>
            <person name="Teixiera M."/>
            <person name="Abouelleil A."/>
            <person name="Chapman S.B."/>
            <person name="Priest M."/>
            <person name="Young S.K."/>
            <person name="Wortman J."/>
            <person name="Nusbaum C."/>
            <person name="Birren B."/>
        </authorList>
    </citation>
    <scope>NUCLEOTIDE SEQUENCE [LARGE SCALE GENOMIC DNA]</scope>
    <source>
        <strain evidence="2 3">CBS 118157</strain>
    </source>
</reference>
<evidence type="ECO:0008006" key="4">
    <source>
        <dbReference type="Google" id="ProtNLM"/>
    </source>
</evidence>
<dbReference type="AlphaFoldDB" id="A0A0D2BBU1"/>
<dbReference type="GeneID" id="25333167"/>
<dbReference type="EMBL" id="KN847323">
    <property type="protein sequence ID" value="KIW49591.1"/>
    <property type="molecule type" value="Genomic_DNA"/>
</dbReference>
<evidence type="ECO:0000256" key="1">
    <source>
        <dbReference type="SAM" id="MobiDB-lite"/>
    </source>
</evidence>
<feature type="region of interest" description="Disordered" evidence="1">
    <location>
        <begin position="1"/>
        <end position="34"/>
    </location>
</feature>
<evidence type="ECO:0000313" key="3">
    <source>
        <dbReference type="Proteomes" id="UP000054342"/>
    </source>
</evidence>
<keyword evidence="3" id="KW-1185">Reference proteome</keyword>
<dbReference type="InterPro" id="IPR021858">
    <property type="entry name" value="Fun_TF"/>
</dbReference>
<dbReference type="Proteomes" id="UP000054342">
    <property type="component" value="Unassembled WGS sequence"/>
</dbReference>
<feature type="compositionally biased region" description="Low complexity" evidence="1">
    <location>
        <begin position="67"/>
        <end position="83"/>
    </location>
</feature>